<accession>A0A7J7K7K2</accession>
<dbReference type="InterPro" id="IPR002355">
    <property type="entry name" value="Cu_oxidase_Cu_BS"/>
</dbReference>
<evidence type="ECO:0000313" key="5">
    <source>
        <dbReference type="EMBL" id="KAF6033536.1"/>
    </source>
</evidence>
<dbReference type="EMBL" id="VXIV02001305">
    <property type="protein sequence ID" value="KAF6033536.1"/>
    <property type="molecule type" value="Genomic_DNA"/>
</dbReference>
<dbReference type="InterPro" id="IPR008972">
    <property type="entry name" value="Cupredoxin"/>
</dbReference>
<proteinExistence type="predicted"/>
<dbReference type="SUPFAM" id="SSF49503">
    <property type="entry name" value="Cupredoxins"/>
    <property type="match status" value="1"/>
</dbReference>
<evidence type="ECO:0000313" key="6">
    <source>
        <dbReference type="Proteomes" id="UP000593567"/>
    </source>
</evidence>
<dbReference type="PANTHER" id="PTHR11709:SF394">
    <property type="entry name" value="FI03373P-RELATED"/>
    <property type="match status" value="1"/>
</dbReference>
<dbReference type="GO" id="GO:0006826">
    <property type="term" value="P:iron ion transport"/>
    <property type="evidence" value="ECO:0007669"/>
    <property type="project" value="TreeGrafter"/>
</dbReference>
<evidence type="ECO:0000256" key="1">
    <source>
        <dbReference type="ARBA" id="ARBA00022723"/>
    </source>
</evidence>
<keyword evidence="3" id="KW-0186">Copper</keyword>
<dbReference type="InterPro" id="IPR045087">
    <property type="entry name" value="Cu-oxidase_fam"/>
</dbReference>
<dbReference type="PROSITE" id="PS00080">
    <property type="entry name" value="MULTICOPPER_OXIDASE2"/>
    <property type="match status" value="1"/>
</dbReference>
<feature type="domain" description="Plastocyanin-like" evidence="4">
    <location>
        <begin position="1"/>
        <end position="42"/>
    </location>
</feature>
<reference evidence="5" key="1">
    <citation type="submission" date="2020-06" db="EMBL/GenBank/DDBJ databases">
        <title>Draft genome of Bugula neritina, a colonial animal packing powerful symbionts and potential medicines.</title>
        <authorList>
            <person name="Rayko M."/>
        </authorList>
    </citation>
    <scope>NUCLEOTIDE SEQUENCE [LARGE SCALE GENOMIC DNA]</scope>
    <source>
        <strain evidence="5">Kwan_BN1</strain>
    </source>
</reference>
<dbReference type="OrthoDB" id="10066563at2759"/>
<dbReference type="GO" id="GO:0016491">
    <property type="term" value="F:oxidoreductase activity"/>
    <property type="evidence" value="ECO:0007669"/>
    <property type="project" value="UniProtKB-KW"/>
</dbReference>
<dbReference type="Proteomes" id="UP000593567">
    <property type="component" value="Unassembled WGS sequence"/>
</dbReference>
<dbReference type="PROSITE" id="PS00079">
    <property type="entry name" value="MULTICOPPER_OXIDASE1"/>
    <property type="match status" value="1"/>
</dbReference>
<dbReference type="AlphaFoldDB" id="A0A7J7K7K2"/>
<dbReference type="InterPro" id="IPR011706">
    <property type="entry name" value="Cu-oxidase_C"/>
</dbReference>
<dbReference type="InterPro" id="IPR033138">
    <property type="entry name" value="Cu_oxidase_CS"/>
</dbReference>
<sequence>MVPSGGYTVIRFKANNPGYWFMHCHIELHNLAGMAMMFNEANSKQLQVPASFPVCRNFPSEYGKKAQPLNQASSNLLCTEYRMMWILTACILYLLD</sequence>
<gene>
    <name evidence="5" type="ORF">EB796_008156</name>
</gene>
<dbReference type="Gene3D" id="2.60.40.420">
    <property type="entry name" value="Cupredoxins - blue copper proteins"/>
    <property type="match status" value="1"/>
</dbReference>
<name>A0A7J7K7K2_BUGNE</name>
<comment type="caution">
    <text evidence="5">The sequence shown here is derived from an EMBL/GenBank/DDBJ whole genome shotgun (WGS) entry which is preliminary data.</text>
</comment>
<keyword evidence="6" id="KW-1185">Reference proteome</keyword>
<evidence type="ECO:0000256" key="2">
    <source>
        <dbReference type="ARBA" id="ARBA00023002"/>
    </source>
</evidence>
<protein>
    <recommendedName>
        <fullName evidence="4">Plastocyanin-like domain-containing protein</fullName>
    </recommendedName>
</protein>
<dbReference type="Pfam" id="PF07731">
    <property type="entry name" value="Cu-oxidase_2"/>
    <property type="match status" value="1"/>
</dbReference>
<evidence type="ECO:0000256" key="3">
    <source>
        <dbReference type="ARBA" id="ARBA00023008"/>
    </source>
</evidence>
<dbReference type="PANTHER" id="PTHR11709">
    <property type="entry name" value="MULTI-COPPER OXIDASE"/>
    <property type="match status" value="1"/>
</dbReference>
<evidence type="ECO:0000259" key="4">
    <source>
        <dbReference type="Pfam" id="PF07731"/>
    </source>
</evidence>
<dbReference type="GO" id="GO:0005507">
    <property type="term" value="F:copper ion binding"/>
    <property type="evidence" value="ECO:0007669"/>
    <property type="project" value="InterPro"/>
</dbReference>
<organism evidence="5 6">
    <name type="scientific">Bugula neritina</name>
    <name type="common">Brown bryozoan</name>
    <name type="synonym">Sertularia neritina</name>
    <dbReference type="NCBI Taxonomy" id="10212"/>
    <lineage>
        <taxon>Eukaryota</taxon>
        <taxon>Metazoa</taxon>
        <taxon>Spiralia</taxon>
        <taxon>Lophotrochozoa</taxon>
        <taxon>Bryozoa</taxon>
        <taxon>Gymnolaemata</taxon>
        <taxon>Cheilostomatida</taxon>
        <taxon>Flustrina</taxon>
        <taxon>Buguloidea</taxon>
        <taxon>Bugulidae</taxon>
        <taxon>Bugula</taxon>
    </lineage>
</organism>
<keyword evidence="1" id="KW-0479">Metal-binding</keyword>
<keyword evidence="2" id="KW-0560">Oxidoreductase</keyword>
<dbReference type="GO" id="GO:0005886">
    <property type="term" value="C:plasma membrane"/>
    <property type="evidence" value="ECO:0007669"/>
    <property type="project" value="TreeGrafter"/>
</dbReference>